<proteinExistence type="predicted"/>
<organism evidence="2 3">
    <name type="scientific">Channa striata</name>
    <name type="common">Snakehead murrel</name>
    <name type="synonym">Ophicephalus striatus</name>
    <dbReference type="NCBI Taxonomy" id="64152"/>
    <lineage>
        <taxon>Eukaryota</taxon>
        <taxon>Metazoa</taxon>
        <taxon>Chordata</taxon>
        <taxon>Craniata</taxon>
        <taxon>Vertebrata</taxon>
        <taxon>Euteleostomi</taxon>
        <taxon>Actinopterygii</taxon>
        <taxon>Neopterygii</taxon>
        <taxon>Teleostei</taxon>
        <taxon>Neoteleostei</taxon>
        <taxon>Acanthomorphata</taxon>
        <taxon>Anabantaria</taxon>
        <taxon>Anabantiformes</taxon>
        <taxon>Channoidei</taxon>
        <taxon>Channidae</taxon>
        <taxon>Channa</taxon>
    </lineage>
</organism>
<protein>
    <submittedName>
        <fullName evidence="2">Uncharacterized protein</fullName>
    </submittedName>
</protein>
<feature type="region of interest" description="Disordered" evidence="1">
    <location>
        <begin position="1"/>
        <end position="50"/>
    </location>
</feature>
<dbReference type="Proteomes" id="UP001187415">
    <property type="component" value="Unassembled WGS sequence"/>
</dbReference>
<sequence length="123" mass="13495">MHRQQAWRTLGCNRSGRLHRQEAGRETRGPSQPEGTRVSQPTRCSPDPEKCRLQPVMPVYNGPTPLQLYLAQVEMAAFHWGWHGEGTATYLALGVEGSALQVLGDLSSEDQGGGGAVKREEVK</sequence>
<evidence type="ECO:0000313" key="2">
    <source>
        <dbReference type="EMBL" id="KAK2821065.1"/>
    </source>
</evidence>
<evidence type="ECO:0000313" key="3">
    <source>
        <dbReference type="Proteomes" id="UP001187415"/>
    </source>
</evidence>
<feature type="compositionally biased region" description="Basic and acidic residues" evidence="1">
    <location>
        <begin position="19"/>
        <end position="28"/>
    </location>
</feature>
<name>A0AA88IUU5_CHASR</name>
<reference evidence="2" key="1">
    <citation type="submission" date="2023-07" db="EMBL/GenBank/DDBJ databases">
        <title>Chromosome-level Genome Assembly of Striped Snakehead (Channa striata).</title>
        <authorList>
            <person name="Liu H."/>
        </authorList>
    </citation>
    <scope>NUCLEOTIDE SEQUENCE</scope>
    <source>
        <strain evidence="2">Gz</strain>
        <tissue evidence="2">Muscle</tissue>
    </source>
</reference>
<comment type="caution">
    <text evidence="2">The sequence shown here is derived from an EMBL/GenBank/DDBJ whole genome shotgun (WGS) entry which is preliminary data.</text>
</comment>
<accession>A0AA88IUU5</accession>
<evidence type="ECO:0000256" key="1">
    <source>
        <dbReference type="SAM" id="MobiDB-lite"/>
    </source>
</evidence>
<dbReference type="EMBL" id="JAUPFM010000019">
    <property type="protein sequence ID" value="KAK2821065.1"/>
    <property type="molecule type" value="Genomic_DNA"/>
</dbReference>
<gene>
    <name evidence="2" type="ORF">Q5P01_024024</name>
</gene>
<dbReference type="AlphaFoldDB" id="A0AA88IUU5"/>
<feature type="compositionally biased region" description="Polar residues" evidence="1">
    <location>
        <begin position="29"/>
        <end position="43"/>
    </location>
</feature>
<keyword evidence="3" id="KW-1185">Reference proteome</keyword>